<reference evidence="1" key="2">
    <citation type="submission" date="2020-11" db="EMBL/GenBank/DDBJ databases">
        <authorList>
            <person name="McCartney M.A."/>
            <person name="Auch B."/>
            <person name="Kono T."/>
            <person name="Mallez S."/>
            <person name="Becker A."/>
            <person name="Gohl D.M."/>
            <person name="Silverstein K.A.T."/>
            <person name="Koren S."/>
            <person name="Bechman K.B."/>
            <person name="Herman A."/>
            <person name="Abrahante J.E."/>
            <person name="Garbe J."/>
        </authorList>
    </citation>
    <scope>NUCLEOTIDE SEQUENCE</scope>
    <source>
        <strain evidence="1">Duluth1</strain>
        <tissue evidence="1">Whole animal</tissue>
    </source>
</reference>
<dbReference type="Proteomes" id="UP000828390">
    <property type="component" value="Unassembled WGS sequence"/>
</dbReference>
<organism evidence="1 2">
    <name type="scientific">Dreissena polymorpha</name>
    <name type="common">Zebra mussel</name>
    <name type="synonym">Mytilus polymorpha</name>
    <dbReference type="NCBI Taxonomy" id="45954"/>
    <lineage>
        <taxon>Eukaryota</taxon>
        <taxon>Metazoa</taxon>
        <taxon>Spiralia</taxon>
        <taxon>Lophotrochozoa</taxon>
        <taxon>Mollusca</taxon>
        <taxon>Bivalvia</taxon>
        <taxon>Autobranchia</taxon>
        <taxon>Heteroconchia</taxon>
        <taxon>Euheterodonta</taxon>
        <taxon>Imparidentia</taxon>
        <taxon>Neoheterodontei</taxon>
        <taxon>Myida</taxon>
        <taxon>Dreissenoidea</taxon>
        <taxon>Dreissenidae</taxon>
        <taxon>Dreissena</taxon>
    </lineage>
</organism>
<protein>
    <submittedName>
        <fullName evidence="1">Uncharacterized protein</fullName>
    </submittedName>
</protein>
<reference evidence="1" key="1">
    <citation type="journal article" date="2019" name="bioRxiv">
        <title>The Genome of the Zebra Mussel, Dreissena polymorpha: A Resource for Invasive Species Research.</title>
        <authorList>
            <person name="McCartney M.A."/>
            <person name="Auch B."/>
            <person name="Kono T."/>
            <person name="Mallez S."/>
            <person name="Zhang Y."/>
            <person name="Obille A."/>
            <person name="Becker A."/>
            <person name="Abrahante J.E."/>
            <person name="Garbe J."/>
            <person name="Badalamenti J.P."/>
            <person name="Herman A."/>
            <person name="Mangelson H."/>
            <person name="Liachko I."/>
            <person name="Sullivan S."/>
            <person name="Sone E.D."/>
            <person name="Koren S."/>
            <person name="Silverstein K.A.T."/>
            <person name="Beckman K.B."/>
            <person name="Gohl D.M."/>
        </authorList>
    </citation>
    <scope>NUCLEOTIDE SEQUENCE</scope>
    <source>
        <strain evidence="1">Duluth1</strain>
        <tissue evidence="1">Whole animal</tissue>
    </source>
</reference>
<keyword evidence="2" id="KW-1185">Reference proteome</keyword>
<name>A0A9D4D1G2_DREPO</name>
<sequence>MSECVFDSPGTYFRQRTIKDHDGSCTVVFGPFEVVSLNTPVQFDFIAIITDQLGANKEEDGANTDKPV</sequence>
<comment type="caution">
    <text evidence="1">The sequence shown here is derived from an EMBL/GenBank/DDBJ whole genome shotgun (WGS) entry which is preliminary data.</text>
</comment>
<proteinExistence type="predicted"/>
<evidence type="ECO:0000313" key="2">
    <source>
        <dbReference type="Proteomes" id="UP000828390"/>
    </source>
</evidence>
<accession>A0A9D4D1G2</accession>
<gene>
    <name evidence="1" type="ORF">DPMN_042955</name>
</gene>
<dbReference type="EMBL" id="JAIWYP010000011">
    <property type="protein sequence ID" value="KAH3736392.1"/>
    <property type="molecule type" value="Genomic_DNA"/>
</dbReference>
<evidence type="ECO:0000313" key="1">
    <source>
        <dbReference type="EMBL" id="KAH3736392.1"/>
    </source>
</evidence>
<dbReference type="AlphaFoldDB" id="A0A9D4D1G2"/>